<gene>
    <name evidence="2" type="ORF">M5G11_05905</name>
</gene>
<reference evidence="2 3" key="1">
    <citation type="submission" date="2022-05" db="EMBL/GenBank/DDBJ databases">
        <title>Novel Pseudomonas spp. Isolated from a Rainbow Trout Aquaculture Facility.</title>
        <authorList>
            <person name="Testerman T."/>
            <person name="Graf J."/>
        </authorList>
    </citation>
    <scope>NUCLEOTIDE SEQUENCE [LARGE SCALE GENOMIC DNA]</scope>
    <source>
        <strain evidence="2 3">ID681</strain>
    </source>
</reference>
<evidence type="ECO:0000313" key="3">
    <source>
        <dbReference type="Proteomes" id="UP001148203"/>
    </source>
</evidence>
<feature type="domain" description="Thioesterase" evidence="1">
    <location>
        <begin position="53"/>
        <end position="127"/>
    </location>
</feature>
<dbReference type="Gene3D" id="3.10.129.10">
    <property type="entry name" value="Hotdog Thioesterase"/>
    <property type="match status" value="1"/>
</dbReference>
<dbReference type="InterPro" id="IPR029069">
    <property type="entry name" value="HotDog_dom_sf"/>
</dbReference>
<comment type="caution">
    <text evidence="2">The sequence shown here is derived from an EMBL/GenBank/DDBJ whole genome shotgun (WGS) entry which is preliminary data.</text>
</comment>
<dbReference type="Proteomes" id="UP001148203">
    <property type="component" value="Unassembled WGS sequence"/>
</dbReference>
<dbReference type="InterPro" id="IPR006683">
    <property type="entry name" value="Thioestr_dom"/>
</dbReference>
<name>A0ABT5NPG4_9PSED</name>
<protein>
    <submittedName>
        <fullName evidence="2">PaaI family thioesterase</fullName>
    </submittedName>
</protein>
<dbReference type="SUPFAM" id="SSF54637">
    <property type="entry name" value="Thioesterase/thiol ester dehydrase-isomerase"/>
    <property type="match status" value="1"/>
</dbReference>
<sequence length="144" mass="15798">MDFESYFWKMVEGEFPLSPVAVTLGWRFLEFEESTCTMQVEYEAGHTLTNLKGYLQGGMLSAMLDECMGPAVCLSVGDFHSLTTIAVDTRFINPAAPGIIRAEGRVEALKGEICFTSGTLFDQAGLQLATANAVFKVVRRSTLQ</sequence>
<dbReference type="Pfam" id="PF03061">
    <property type="entry name" value="4HBT"/>
    <property type="match status" value="1"/>
</dbReference>
<organism evidence="2 3">
    <name type="scientific">Pseudomonas fontis</name>
    <dbReference type="NCBI Taxonomy" id="2942633"/>
    <lineage>
        <taxon>Bacteria</taxon>
        <taxon>Pseudomonadati</taxon>
        <taxon>Pseudomonadota</taxon>
        <taxon>Gammaproteobacteria</taxon>
        <taxon>Pseudomonadales</taxon>
        <taxon>Pseudomonadaceae</taxon>
        <taxon>Pseudomonas</taxon>
    </lineage>
</organism>
<proteinExistence type="predicted"/>
<dbReference type="EMBL" id="JAMDGY010000015">
    <property type="protein sequence ID" value="MDD0990068.1"/>
    <property type="molecule type" value="Genomic_DNA"/>
</dbReference>
<dbReference type="RefSeq" id="WP_273910090.1">
    <property type="nucleotide sequence ID" value="NZ_JAMDGX010000021.1"/>
</dbReference>
<accession>A0ABT5NPG4</accession>
<keyword evidence="3" id="KW-1185">Reference proteome</keyword>
<dbReference type="CDD" id="cd03443">
    <property type="entry name" value="PaaI_thioesterase"/>
    <property type="match status" value="1"/>
</dbReference>
<evidence type="ECO:0000259" key="1">
    <source>
        <dbReference type="Pfam" id="PF03061"/>
    </source>
</evidence>
<evidence type="ECO:0000313" key="2">
    <source>
        <dbReference type="EMBL" id="MDD0990068.1"/>
    </source>
</evidence>